<dbReference type="InterPro" id="IPR015425">
    <property type="entry name" value="FH2_Formin"/>
</dbReference>
<keyword evidence="2 4" id="KW-0175">Coiled coil</keyword>
<dbReference type="Gene3D" id="1.20.58.2220">
    <property type="entry name" value="Formin, FH2 domain"/>
    <property type="match status" value="1"/>
</dbReference>
<feature type="region of interest" description="Disordered" evidence="5">
    <location>
        <begin position="344"/>
        <end position="371"/>
    </location>
</feature>
<dbReference type="EMBL" id="GIBP01003891">
    <property type="protein sequence ID" value="NDV32860.1"/>
    <property type="molecule type" value="Transcribed_RNA"/>
</dbReference>
<comment type="similarity">
    <text evidence="1">Belongs to the formin homology family. Diaphanous subfamily.</text>
</comment>
<protein>
    <recommendedName>
        <fullName evidence="6">FH2 domain-containing protein</fullName>
    </recommendedName>
</protein>
<evidence type="ECO:0000313" key="7">
    <source>
        <dbReference type="EMBL" id="NDV32860.1"/>
    </source>
</evidence>
<dbReference type="InterPro" id="IPR042201">
    <property type="entry name" value="FH2_Formin_sf"/>
</dbReference>
<dbReference type="PANTHER" id="PTHR45725">
    <property type="entry name" value="FORMIN HOMOLOGY 2 FAMILY MEMBER"/>
    <property type="match status" value="1"/>
</dbReference>
<dbReference type="PROSITE" id="PS51444">
    <property type="entry name" value="FH2"/>
    <property type="match status" value="1"/>
</dbReference>
<dbReference type="SUPFAM" id="SSF101447">
    <property type="entry name" value="Formin homology 2 domain (FH2 domain)"/>
    <property type="match status" value="1"/>
</dbReference>
<proteinExistence type="inferred from homology"/>
<evidence type="ECO:0000256" key="5">
    <source>
        <dbReference type="SAM" id="MobiDB-lite"/>
    </source>
</evidence>
<feature type="domain" description="FH2" evidence="6">
    <location>
        <begin position="1"/>
        <end position="312"/>
    </location>
</feature>
<reference evidence="7" key="1">
    <citation type="journal article" date="2020" name="J. Eukaryot. Microbiol.">
        <title>De novo Sequencing, Assembly and Annotation of the Transcriptome for the Free-Living Testate Amoeba Arcella intermedia.</title>
        <authorList>
            <person name="Ribeiro G.M."/>
            <person name="Porfirio-Sousa A.L."/>
            <person name="Maurer-Alcala X.X."/>
            <person name="Katz L.A."/>
            <person name="Lahr D.J.G."/>
        </authorList>
    </citation>
    <scope>NUCLEOTIDE SEQUENCE</scope>
</reference>
<sequence>MLSQFKMSFAEIKQSLLEFDNSLTSEHLMSLKYMFPLSDQEKKAFKEYEGPIEDLATPEQFYKELLSVPRLEQKINFFLFKKQFEEHIEALNQTASILSLASNELQNSAQFAKLLKWIYTIGSYLNRDTRLSEAAGFSLESLPKIIETKTGQANVTFIDFLVSKVVASTPEIVHFEEELPNLDLASKVSLETLGNHKKETENEINELRKEIFIYEQSPLLFSKEDRFLAIMKPFLSSAEATFDLTATAIANSISSFNRVVEYFGDDSKTTTPASFFQNVVLFANAFRRAHHNHMDKLKKIERLRELKNATNGKVESPLAQKALTPNPKLLRRHTIVIDKRAYHSDNENEENLQPSPFPSPSPSNQIPLTNQ</sequence>
<dbReference type="AlphaFoldDB" id="A0A6B2L7I3"/>
<keyword evidence="3" id="KW-0009">Actin-binding</keyword>
<organism evidence="7">
    <name type="scientific">Arcella intermedia</name>
    <dbReference type="NCBI Taxonomy" id="1963864"/>
    <lineage>
        <taxon>Eukaryota</taxon>
        <taxon>Amoebozoa</taxon>
        <taxon>Tubulinea</taxon>
        <taxon>Elardia</taxon>
        <taxon>Arcellinida</taxon>
        <taxon>Sphaerothecina</taxon>
        <taxon>Arcellidae</taxon>
        <taxon>Arcella</taxon>
    </lineage>
</organism>
<evidence type="ECO:0000256" key="2">
    <source>
        <dbReference type="ARBA" id="ARBA00023054"/>
    </source>
</evidence>
<dbReference type="PANTHER" id="PTHR45725:SF3">
    <property type="entry name" value="DELPHILIN"/>
    <property type="match status" value="1"/>
</dbReference>
<evidence type="ECO:0000256" key="3">
    <source>
        <dbReference type="ARBA" id="ARBA00023203"/>
    </source>
</evidence>
<dbReference type="GO" id="GO:0003779">
    <property type="term" value="F:actin binding"/>
    <property type="evidence" value="ECO:0007669"/>
    <property type="project" value="UniProtKB-KW"/>
</dbReference>
<feature type="coiled-coil region" evidence="4">
    <location>
        <begin position="190"/>
        <end position="217"/>
    </location>
</feature>
<name>A0A6B2L7I3_9EUKA</name>
<accession>A0A6B2L7I3</accession>
<evidence type="ECO:0000256" key="1">
    <source>
        <dbReference type="ARBA" id="ARBA00008214"/>
    </source>
</evidence>
<dbReference type="InterPro" id="IPR051425">
    <property type="entry name" value="Formin_Homology"/>
</dbReference>
<evidence type="ECO:0000256" key="4">
    <source>
        <dbReference type="SAM" id="Coils"/>
    </source>
</evidence>
<dbReference type="Pfam" id="PF02181">
    <property type="entry name" value="FH2"/>
    <property type="match status" value="1"/>
</dbReference>
<evidence type="ECO:0000259" key="6">
    <source>
        <dbReference type="PROSITE" id="PS51444"/>
    </source>
</evidence>
<dbReference type="SMART" id="SM00498">
    <property type="entry name" value="FH2"/>
    <property type="match status" value="1"/>
</dbReference>